<dbReference type="GeneID" id="18170912"/>
<accession>G3JSL5</accession>
<organism evidence="1 2">
    <name type="scientific">Cordyceps militaris (strain CM01)</name>
    <name type="common">Caterpillar fungus</name>
    <dbReference type="NCBI Taxonomy" id="983644"/>
    <lineage>
        <taxon>Eukaryota</taxon>
        <taxon>Fungi</taxon>
        <taxon>Dikarya</taxon>
        <taxon>Ascomycota</taxon>
        <taxon>Pezizomycotina</taxon>
        <taxon>Sordariomycetes</taxon>
        <taxon>Hypocreomycetidae</taxon>
        <taxon>Hypocreales</taxon>
        <taxon>Cordycipitaceae</taxon>
        <taxon>Cordyceps</taxon>
    </lineage>
</organism>
<dbReference type="KEGG" id="cmt:CCM_08907"/>
<evidence type="ECO:0000313" key="2">
    <source>
        <dbReference type="Proteomes" id="UP000001610"/>
    </source>
</evidence>
<dbReference type="HOGENOM" id="CLU_1722286_0_0_1"/>
<evidence type="ECO:0000313" key="1">
    <source>
        <dbReference type="EMBL" id="EGX88861.1"/>
    </source>
</evidence>
<sequence length="152" mass="16810">MSDDEELARVQRYKATRPPLRGFAAKMADYAATRARLGRSPSPPPEPRIPVLISSTRGIVSLPEQIQALAGLSEPPELITVQHVDVDGRAAMNEPPVTDTTVLLQVCAVTLTMLNIMKRKVEVDEFFSNLVWFNGKRRYLAVVLGAKRVLIS</sequence>
<dbReference type="InParanoid" id="G3JSL5"/>
<dbReference type="OrthoDB" id="10449995at2759"/>
<proteinExistence type="predicted"/>
<reference evidence="1 2" key="1">
    <citation type="journal article" date="2011" name="Genome Biol.">
        <title>Genome sequence of the insect pathogenic fungus Cordyceps militaris, a valued traditional Chinese medicine.</title>
        <authorList>
            <person name="Zheng P."/>
            <person name="Xia Y."/>
            <person name="Xiao G."/>
            <person name="Xiong C."/>
            <person name="Hu X."/>
            <person name="Zhang S."/>
            <person name="Zheng H."/>
            <person name="Huang Y."/>
            <person name="Zhou Y."/>
            <person name="Wang S."/>
            <person name="Zhao G.P."/>
            <person name="Liu X."/>
            <person name="St Leger R.J."/>
            <person name="Wang C."/>
        </authorList>
    </citation>
    <scope>NUCLEOTIDE SEQUENCE [LARGE SCALE GENOMIC DNA]</scope>
    <source>
        <strain evidence="1 2">CM01</strain>
    </source>
</reference>
<dbReference type="OMA" id="KTHIGRY"/>
<dbReference type="VEuPathDB" id="FungiDB:CCM_08907"/>
<gene>
    <name evidence="1" type="ORF">CCM_08907</name>
</gene>
<dbReference type="AlphaFoldDB" id="G3JSL5"/>
<dbReference type="Proteomes" id="UP000001610">
    <property type="component" value="Unassembled WGS sequence"/>
</dbReference>
<protein>
    <submittedName>
        <fullName evidence="1">Uncharacterized protein</fullName>
    </submittedName>
</protein>
<dbReference type="EMBL" id="JH126405">
    <property type="protein sequence ID" value="EGX88861.1"/>
    <property type="molecule type" value="Genomic_DNA"/>
</dbReference>
<keyword evidence="2" id="KW-1185">Reference proteome</keyword>
<dbReference type="RefSeq" id="XP_006674106.1">
    <property type="nucleotide sequence ID" value="XM_006674043.1"/>
</dbReference>
<name>G3JSL5_CORMM</name>